<keyword evidence="6" id="KW-0694">RNA-binding</keyword>
<dbReference type="Pfam" id="PF00270">
    <property type="entry name" value="DEAD"/>
    <property type="match status" value="1"/>
</dbReference>
<dbReference type="PANTHER" id="PTHR18934:SF213">
    <property type="entry name" value="3'-5' RNA HELICASE YTHDC2"/>
    <property type="match status" value="1"/>
</dbReference>
<dbReference type="SMART" id="SM00847">
    <property type="entry name" value="HA2"/>
    <property type="match status" value="1"/>
</dbReference>
<feature type="domain" description="Helicase C-terminal" evidence="12">
    <location>
        <begin position="529"/>
        <end position="704"/>
    </location>
</feature>
<dbReference type="Proteomes" id="UP000789390">
    <property type="component" value="Unassembled WGS sequence"/>
</dbReference>
<dbReference type="PROSITE" id="PS51061">
    <property type="entry name" value="R3H"/>
    <property type="match status" value="1"/>
</dbReference>
<dbReference type="Pfam" id="PF04408">
    <property type="entry name" value="WHD_HA2"/>
    <property type="match status" value="1"/>
</dbReference>
<sequence length="1419" mass="159555">MASARNKNGRKHNIYESIKKGLDTLLKAFRDDEEAKEYTFDASLSTEERAYIHASAQSMGMKSRSQGKGSERRLTVTKTVVFVRNKISKLNILPHTVEKASQLLQEFPLTKEELLDVLPLESQVANFAAGQQSHADCIKYHMPIIPQPVKSSALLADRKSLPTWSHREEILNMISQNKVVMITGDTGSGKTTQVPQYLLELYSERNEPVRIICTQPRRIAAISVAERVANERGEQLGGTVGYQIRLENRMSSKTALMFCTTGILLRTLMYQEGNLERVTHLIIDEVHERDRFVDFLLGVLKSRLPRLPKLRLILMSAALDISVFSNYFGSCPVMHVQGKCFPVTEYFLEDVLELTDHLGNSTPLEIGVWDGDDKNAKNGSIGLCQNGVQTARLSKQEKNKTCVLESSAKLTFDSWIQEVFVLDNPDALDRLSKAIMRSHMPINYRHSQTKMTPLMVVAARGRIDLVNSFLQLGADPALATGEWNAAKLARSMQHNTVANVLEMYQSEKAENLLQNYKFRYDEDTVNVDLVLDLLHLIDQQNSDGAVLIFLPGYDEIMNIRDRIMYNDSRFAGSGRFEVYTLHSSMQSGDQRRVFFRPPSGKRKIVLSTNLAETSITIDDIVFVIDTGKVKVKSFDALTGVSALKAEWVPQASAIQRKGRAGRCREGICYHLFSRQRYESFEKYQIPEIFRVPLEELCLQSKNLAPIDVSIEQFIGQVPEAPNPHVIQRAVKMLHWMDALDPWENVTDLGRLLLELPVEPRAGKMLLTATVLHCLDPVLTIVCCLSHRDPFLLPSEPNDKKIAAARKLELAAGTLSDHMAMLRAFNLWLGARSNGKEREFCHRHFLSPATMDIIHQLRIQILDQLRKSGFVRSFQELNTNASSWVAIKACILSGLYPQVARGCRSGKLTTRREASVRLHMTSALLGENGHTSQRKAIAQLPSEWMVYEEISRQVSGYGGLAASLRCVTLINTVALAIFGGHCRLSKESIKDPVFSSESEDYDDNGYDESSTDDSSDDDTDGDIEELNEGLDDLELAEKFCHSPLPDHRKSKAGKQTKKNNQKALSEFHLDEWICLKMETNSAHQLFAMRQKWQALFARRMRDPIGPELPGDKQVLDTLLNILSKEEQASGLPPSPEFLGIASDIRRPNKSYSADNFRSNRRPNPRPGLESRNYFTPSPRPNSKPNSMQANQCSNVVADGEGDKNWRANLPRNASGPFRPNRSESFCKGPKSKDLGNLRYKTGIADVDFMVGGTRSSVLHTGGNNVEYERGHWSRNDGNRASSMHDNATYNRGWRSEVDARNRNGFNAKSKSNKYQFSAVKGITNQTSNSPRDCLPPNRLVQSAGKSPSESQANKYPLDQPRRKESAQFAQGSVPRLPRERDSQMVNQESNTNSQSSRRNRKRPQKRKEMNAAHPPTSSSS</sequence>
<dbReference type="GO" id="GO:0005634">
    <property type="term" value="C:nucleus"/>
    <property type="evidence" value="ECO:0007669"/>
    <property type="project" value="UniProtKB-SubCell"/>
</dbReference>
<keyword evidence="7" id="KW-0539">Nucleus</keyword>
<dbReference type="InterPro" id="IPR001650">
    <property type="entry name" value="Helicase_C-like"/>
</dbReference>
<dbReference type="PROSITE" id="PS51192">
    <property type="entry name" value="HELICASE_ATP_BIND_1"/>
    <property type="match status" value="1"/>
</dbReference>
<keyword evidence="2" id="KW-0547">Nucleotide-binding</keyword>
<evidence type="ECO:0000313" key="14">
    <source>
        <dbReference type="Proteomes" id="UP000789390"/>
    </source>
</evidence>
<dbReference type="FunFam" id="3.40.50.300:FF:003478">
    <property type="entry name" value="ATP-dependent RNA helicase YTHDC2"/>
    <property type="match status" value="1"/>
</dbReference>
<dbReference type="InterPro" id="IPR027417">
    <property type="entry name" value="P-loop_NTPase"/>
</dbReference>
<evidence type="ECO:0000256" key="5">
    <source>
        <dbReference type="ARBA" id="ARBA00022840"/>
    </source>
</evidence>
<dbReference type="Gene3D" id="3.30.1370.50">
    <property type="entry name" value="R3H-like domain"/>
    <property type="match status" value="1"/>
</dbReference>
<keyword evidence="14" id="KW-1185">Reference proteome</keyword>
<dbReference type="CDD" id="cd18791">
    <property type="entry name" value="SF2_C_RHA"/>
    <property type="match status" value="1"/>
</dbReference>
<dbReference type="Pfam" id="PF00271">
    <property type="entry name" value="Helicase_C"/>
    <property type="match status" value="1"/>
</dbReference>
<keyword evidence="5" id="KW-0067">ATP-binding</keyword>
<dbReference type="SMART" id="SM00487">
    <property type="entry name" value="DEXDc"/>
    <property type="match status" value="1"/>
</dbReference>
<dbReference type="InterPro" id="IPR011709">
    <property type="entry name" value="DEAD-box_helicase_OB_fold"/>
</dbReference>
<keyword evidence="3" id="KW-0378">Hydrolase</keyword>
<evidence type="ECO:0000256" key="8">
    <source>
        <dbReference type="PROSITE-ProRule" id="PRU00023"/>
    </source>
</evidence>
<reference evidence="13" key="1">
    <citation type="submission" date="2021-11" db="EMBL/GenBank/DDBJ databases">
        <authorList>
            <person name="Schell T."/>
        </authorList>
    </citation>
    <scope>NUCLEOTIDE SEQUENCE</scope>
    <source>
        <strain evidence="13">M5</strain>
    </source>
</reference>
<dbReference type="GO" id="GO:0003677">
    <property type="term" value="F:DNA binding"/>
    <property type="evidence" value="ECO:0007669"/>
    <property type="project" value="UniProtKB-ARBA"/>
</dbReference>
<dbReference type="InterPro" id="IPR036867">
    <property type="entry name" value="R3H_dom_sf"/>
</dbReference>
<dbReference type="FunFam" id="3.30.1370.50:FF:000002">
    <property type="entry name" value="Immunoglobulin mu DNA-binding protein 2"/>
    <property type="match status" value="1"/>
</dbReference>
<dbReference type="SUPFAM" id="SSF52540">
    <property type="entry name" value="P-loop containing nucleoside triphosphate hydrolases"/>
    <property type="match status" value="2"/>
</dbReference>
<evidence type="ECO:0000259" key="12">
    <source>
        <dbReference type="PROSITE" id="PS51194"/>
    </source>
</evidence>
<evidence type="ECO:0000256" key="3">
    <source>
        <dbReference type="ARBA" id="ARBA00022801"/>
    </source>
</evidence>
<protein>
    <recommendedName>
        <fullName evidence="15">RNA helicase</fullName>
    </recommendedName>
</protein>
<dbReference type="GO" id="GO:0016787">
    <property type="term" value="F:hydrolase activity"/>
    <property type="evidence" value="ECO:0007669"/>
    <property type="project" value="UniProtKB-KW"/>
</dbReference>
<dbReference type="InterPro" id="IPR036770">
    <property type="entry name" value="Ankyrin_rpt-contain_sf"/>
</dbReference>
<organism evidence="13 14">
    <name type="scientific">Daphnia galeata</name>
    <dbReference type="NCBI Taxonomy" id="27404"/>
    <lineage>
        <taxon>Eukaryota</taxon>
        <taxon>Metazoa</taxon>
        <taxon>Ecdysozoa</taxon>
        <taxon>Arthropoda</taxon>
        <taxon>Crustacea</taxon>
        <taxon>Branchiopoda</taxon>
        <taxon>Diplostraca</taxon>
        <taxon>Cladocera</taxon>
        <taxon>Anomopoda</taxon>
        <taxon>Daphniidae</taxon>
        <taxon>Daphnia</taxon>
    </lineage>
</organism>
<dbReference type="Gene3D" id="3.40.50.300">
    <property type="entry name" value="P-loop containing nucleotide triphosphate hydrolases"/>
    <property type="match status" value="2"/>
</dbReference>
<comment type="subcellular location">
    <subcellularLocation>
        <location evidence="1">Nucleus</location>
    </subcellularLocation>
</comment>
<evidence type="ECO:0000259" key="11">
    <source>
        <dbReference type="PROSITE" id="PS51192"/>
    </source>
</evidence>
<dbReference type="OrthoDB" id="6103986at2759"/>
<dbReference type="PROSITE" id="PS51194">
    <property type="entry name" value="HELICASE_CTER"/>
    <property type="match status" value="1"/>
</dbReference>
<dbReference type="SUPFAM" id="SSF82708">
    <property type="entry name" value="R3H domain"/>
    <property type="match status" value="1"/>
</dbReference>
<dbReference type="SMART" id="SM00490">
    <property type="entry name" value="HELICc"/>
    <property type="match status" value="1"/>
</dbReference>
<dbReference type="InterPro" id="IPR001374">
    <property type="entry name" value="R3H_dom"/>
</dbReference>
<feature type="compositionally biased region" description="Polar residues" evidence="9">
    <location>
        <begin position="1171"/>
        <end position="1193"/>
    </location>
</feature>
<evidence type="ECO:0008006" key="15">
    <source>
        <dbReference type="Google" id="ProtNLM"/>
    </source>
</evidence>
<feature type="compositionally biased region" description="Acidic residues" evidence="9">
    <location>
        <begin position="996"/>
        <end position="1023"/>
    </location>
</feature>
<dbReference type="InterPro" id="IPR011545">
    <property type="entry name" value="DEAD/DEAH_box_helicase_dom"/>
</dbReference>
<feature type="compositionally biased region" description="Polar residues" evidence="9">
    <location>
        <begin position="1338"/>
        <end position="1352"/>
    </location>
</feature>
<accession>A0A8J2WRA1</accession>
<dbReference type="FunFam" id="3.40.50.300:FF:001528">
    <property type="entry name" value="ATP-dependent RNA helicase YTHDC2"/>
    <property type="match status" value="1"/>
</dbReference>
<dbReference type="Gene3D" id="1.25.40.20">
    <property type="entry name" value="Ankyrin repeat-containing domain"/>
    <property type="match status" value="1"/>
</dbReference>
<dbReference type="CDD" id="cd17917">
    <property type="entry name" value="DEXHc_RHA-like"/>
    <property type="match status" value="1"/>
</dbReference>
<dbReference type="InterPro" id="IPR002110">
    <property type="entry name" value="Ankyrin_rpt"/>
</dbReference>
<evidence type="ECO:0000313" key="13">
    <source>
        <dbReference type="EMBL" id="CAH0108482.1"/>
    </source>
</evidence>
<feature type="region of interest" description="Disordered" evidence="9">
    <location>
        <begin position="1147"/>
        <end position="1233"/>
    </location>
</feature>
<dbReference type="SMART" id="SM00393">
    <property type="entry name" value="R3H"/>
    <property type="match status" value="1"/>
</dbReference>
<evidence type="ECO:0000256" key="6">
    <source>
        <dbReference type="ARBA" id="ARBA00022884"/>
    </source>
</evidence>
<feature type="region of interest" description="Disordered" evidence="9">
    <location>
        <begin position="1322"/>
        <end position="1419"/>
    </location>
</feature>
<dbReference type="GO" id="GO:0004386">
    <property type="term" value="F:helicase activity"/>
    <property type="evidence" value="ECO:0007669"/>
    <property type="project" value="UniProtKB-KW"/>
</dbReference>
<evidence type="ECO:0000256" key="1">
    <source>
        <dbReference type="ARBA" id="ARBA00004123"/>
    </source>
</evidence>
<feature type="repeat" description="ANK" evidence="8">
    <location>
        <begin position="449"/>
        <end position="481"/>
    </location>
</feature>
<dbReference type="PANTHER" id="PTHR18934">
    <property type="entry name" value="ATP-DEPENDENT RNA HELICASE"/>
    <property type="match status" value="1"/>
</dbReference>
<dbReference type="InterPro" id="IPR007502">
    <property type="entry name" value="Helicase-assoc_dom"/>
</dbReference>
<gene>
    <name evidence="13" type="ORF">DGAL_LOCUS11871</name>
</gene>
<dbReference type="Pfam" id="PF01424">
    <property type="entry name" value="R3H"/>
    <property type="match status" value="1"/>
</dbReference>
<dbReference type="GO" id="GO:0005524">
    <property type="term" value="F:ATP binding"/>
    <property type="evidence" value="ECO:0007669"/>
    <property type="project" value="UniProtKB-KW"/>
</dbReference>
<feature type="domain" description="Helicase ATP-binding" evidence="11">
    <location>
        <begin position="171"/>
        <end position="337"/>
    </location>
</feature>
<evidence type="ECO:0000256" key="2">
    <source>
        <dbReference type="ARBA" id="ARBA00022741"/>
    </source>
</evidence>
<dbReference type="FunFam" id="1.20.120.1080:FF:000008">
    <property type="entry name" value="probable ATP-dependent RNA helicase YTHDC2"/>
    <property type="match status" value="1"/>
</dbReference>
<dbReference type="InterPro" id="IPR048333">
    <property type="entry name" value="HA2_WH"/>
</dbReference>
<dbReference type="EMBL" id="CAKKLH010000284">
    <property type="protein sequence ID" value="CAH0108482.1"/>
    <property type="molecule type" value="Genomic_DNA"/>
</dbReference>
<keyword evidence="4" id="KW-0347">Helicase</keyword>
<proteinExistence type="predicted"/>
<dbReference type="Pfam" id="PF07717">
    <property type="entry name" value="OB_NTP_bind"/>
    <property type="match status" value="1"/>
</dbReference>
<dbReference type="Gene3D" id="1.20.120.1080">
    <property type="match status" value="1"/>
</dbReference>
<evidence type="ECO:0000256" key="4">
    <source>
        <dbReference type="ARBA" id="ARBA00022806"/>
    </source>
</evidence>
<feature type="compositionally biased region" description="Low complexity" evidence="9">
    <location>
        <begin position="1385"/>
        <end position="1395"/>
    </location>
</feature>
<name>A0A8J2WRA1_9CRUS</name>
<feature type="region of interest" description="Disordered" evidence="9">
    <location>
        <begin position="992"/>
        <end position="1023"/>
    </location>
</feature>
<evidence type="ECO:0000259" key="10">
    <source>
        <dbReference type="PROSITE" id="PS51061"/>
    </source>
</evidence>
<feature type="domain" description="R3H" evidence="10">
    <location>
        <begin position="16"/>
        <end position="80"/>
    </location>
</feature>
<evidence type="ECO:0000256" key="9">
    <source>
        <dbReference type="SAM" id="MobiDB-lite"/>
    </source>
</evidence>
<comment type="caution">
    <text evidence="13">The sequence shown here is derived from an EMBL/GenBank/DDBJ whole genome shotgun (WGS) entry which is preliminary data.</text>
</comment>
<dbReference type="InterPro" id="IPR014001">
    <property type="entry name" value="Helicase_ATP-bd"/>
</dbReference>
<dbReference type="GO" id="GO:0003723">
    <property type="term" value="F:RNA binding"/>
    <property type="evidence" value="ECO:0007669"/>
    <property type="project" value="UniProtKB-KW"/>
</dbReference>
<dbReference type="PROSITE" id="PS50088">
    <property type="entry name" value="ANK_REPEAT"/>
    <property type="match status" value="1"/>
</dbReference>
<keyword evidence="8" id="KW-0040">ANK repeat</keyword>
<dbReference type="Pfam" id="PF21010">
    <property type="entry name" value="HA2_C"/>
    <property type="match status" value="1"/>
</dbReference>
<evidence type="ECO:0000256" key="7">
    <source>
        <dbReference type="ARBA" id="ARBA00023242"/>
    </source>
</evidence>